<keyword evidence="1" id="KW-0479">Metal-binding</keyword>
<dbReference type="GO" id="GO:0036158">
    <property type="term" value="P:outer dynein arm assembly"/>
    <property type="evidence" value="ECO:0007669"/>
    <property type="project" value="TreeGrafter"/>
</dbReference>
<protein>
    <submittedName>
        <fullName evidence="6">Zinc finger MYND domaincontaining protein 10like [Aplysia californica]</fullName>
    </submittedName>
</protein>
<dbReference type="GO" id="GO:0005737">
    <property type="term" value="C:cytoplasm"/>
    <property type="evidence" value="ECO:0007669"/>
    <property type="project" value="TreeGrafter"/>
</dbReference>
<dbReference type="PANTHER" id="PTHR13244">
    <property type="entry name" value="ZINC FINGER MYND DOMAIN CONTAINING PROTEIN 10"/>
    <property type="match status" value="1"/>
</dbReference>
<evidence type="ECO:0000256" key="4">
    <source>
        <dbReference type="PROSITE-ProRule" id="PRU00134"/>
    </source>
</evidence>
<evidence type="ECO:0000256" key="3">
    <source>
        <dbReference type="ARBA" id="ARBA00022833"/>
    </source>
</evidence>
<dbReference type="GO" id="GO:0044458">
    <property type="term" value="P:motile cilium assembly"/>
    <property type="evidence" value="ECO:0007669"/>
    <property type="project" value="TreeGrafter"/>
</dbReference>
<name>A0A0K2T3R4_LEPSM</name>
<sequence>MEKGIFESSTEIEIAINGYNGTQDLESIGSAFWLKSVAKTLESLNVQAAIEANAGIEEFVRDSLTEKNKLPIFVKDLILVELWKERVLPIILKESDLKTSFSIYMILFFEANVSNLLETVLFDGASATSLDDSVIDLTDYIMRQLTKFVLLANDNRDEGALTEEREIHRQKRELDFQIGIKCISIMYYLCEHIEDISIGVSSRLVINHDAPALCIELLRCKPWERIQKGGQNSYYDGNDWRKKDDDSKISNSEVLLWTSLWYLLQKKPFREKYEIHSFRKNQLLSLLPLINHDLKICLPLLSDFEQALHTLEISHWSNTNKHNNNALLVEQVAEIREDILSFYEGKYVSIAMDQIKNHVEENKQSVLLEESSFILDILNNEAVQELMTGSQSKSCVVCRKPSSRNLCSVCKSVRYCGRECQAKHWPAHKKSCSLEKSKEKIQVLS</sequence>
<dbReference type="PROSITE" id="PS01360">
    <property type="entry name" value="ZF_MYND_1"/>
    <property type="match status" value="1"/>
</dbReference>
<dbReference type="OrthoDB" id="432970at2759"/>
<reference evidence="6" key="1">
    <citation type="submission" date="2014-05" db="EMBL/GenBank/DDBJ databases">
        <authorList>
            <person name="Chronopoulou M."/>
        </authorList>
    </citation>
    <scope>NUCLEOTIDE SEQUENCE</scope>
    <source>
        <tissue evidence="6">Whole organism</tissue>
    </source>
</reference>
<evidence type="ECO:0000313" key="6">
    <source>
        <dbReference type="EMBL" id="CDW20420.1"/>
    </source>
</evidence>
<dbReference type="InterPro" id="IPR002893">
    <property type="entry name" value="Znf_MYND"/>
</dbReference>
<keyword evidence="2 4" id="KW-0863">Zinc-finger</keyword>
<evidence type="ECO:0000256" key="1">
    <source>
        <dbReference type="ARBA" id="ARBA00022723"/>
    </source>
</evidence>
<dbReference type="GO" id="GO:0008270">
    <property type="term" value="F:zinc ion binding"/>
    <property type="evidence" value="ECO:0007669"/>
    <property type="project" value="UniProtKB-KW"/>
</dbReference>
<dbReference type="Gene3D" id="6.10.140.2220">
    <property type="match status" value="1"/>
</dbReference>
<dbReference type="PANTHER" id="PTHR13244:SF7">
    <property type="entry name" value="ZINC FINGER MYND DOMAIN-CONTAINING PROTEIN 10"/>
    <property type="match status" value="1"/>
</dbReference>
<feature type="domain" description="MYND-type" evidence="5">
    <location>
        <begin position="395"/>
        <end position="432"/>
    </location>
</feature>
<dbReference type="SUPFAM" id="SSF144232">
    <property type="entry name" value="HIT/MYND zinc finger-like"/>
    <property type="match status" value="1"/>
</dbReference>
<dbReference type="PROSITE" id="PS50865">
    <property type="entry name" value="ZF_MYND_2"/>
    <property type="match status" value="1"/>
</dbReference>
<organism evidence="6">
    <name type="scientific">Lepeophtheirus salmonis</name>
    <name type="common">Salmon louse</name>
    <name type="synonym">Caligus salmonis</name>
    <dbReference type="NCBI Taxonomy" id="72036"/>
    <lineage>
        <taxon>Eukaryota</taxon>
        <taxon>Metazoa</taxon>
        <taxon>Ecdysozoa</taxon>
        <taxon>Arthropoda</taxon>
        <taxon>Crustacea</taxon>
        <taxon>Multicrustacea</taxon>
        <taxon>Hexanauplia</taxon>
        <taxon>Copepoda</taxon>
        <taxon>Siphonostomatoida</taxon>
        <taxon>Caligidae</taxon>
        <taxon>Lepeophtheirus</taxon>
    </lineage>
</organism>
<evidence type="ECO:0000259" key="5">
    <source>
        <dbReference type="PROSITE" id="PS50865"/>
    </source>
</evidence>
<dbReference type="Pfam" id="PF01753">
    <property type="entry name" value="zf-MYND"/>
    <property type="match status" value="1"/>
</dbReference>
<proteinExistence type="predicted"/>
<dbReference type="GO" id="GO:0034451">
    <property type="term" value="C:centriolar satellite"/>
    <property type="evidence" value="ECO:0007669"/>
    <property type="project" value="TreeGrafter"/>
</dbReference>
<dbReference type="GO" id="GO:0036159">
    <property type="term" value="P:inner dynein arm assembly"/>
    <property type="evidence" value="ECO:0007669"/>
    <property type="project" value="TreeGrafter"/>
</dbReference>
<keyword evidence="3" id="KW-0862">Zinc</keyword>
<dbReference type="EMBL" id="HACA01003059">
    <property type="protein sequence ID" value="CDW20420.1"/>
    <property type="molecule type" value="Transcribed_RNA"/>
</dbReference>
<evidence type="ECO:0000256" key="2">
    <source>
        <dbReference type="ARBA" id="ARBA00022771"/>
    </source>
</evidence>
<dbReference type="AlphaFoldDB" id="A0A0K2T3R4"/>
<accession>A0A0K2T3R4</accession>
<dbReference type="InterPro" id="IPR052298">
    <property type="entry name" value="ZMYND10"/>
</dbReference>